<name>A0ABV9HHI3_9MICO</name>
<dbReference type="PROSITE" id="PS51846">
    <property type="entry name" value="CNNM"/>
    <property type="match status" value="1"/>
</dbReference>
<dbReference type="EMBL" id="JBHSFI010000003">
    <property type="protein sequence ID" value="MFC4628591.1"/>
    <property type="molecule type" value="Genomic_DNA"/>
</dbReference>
<protein>
    <submittedName>
        <fullName evidence="4">CNNM domain-containing protein</fullName>
    </submittedName>
</protein>
<evidence type="ECO:0000256" key="2">
    <source>
        <dbReference type="SAM" id="Phobius"/>
    </source>
</evidence>
<evidence type="ECO:0000256" key="1">
    <source>
        <dbReference type="PROSITE-ProRule" id="PRU01193"/>
    </source>
</evidence>
<feature type="transmembrane region" description="Helical" evidence="2">
    <location>
        <begin position="6"/>
        <end position="31"/>
    </location>
</feature>
<feature type="transmembrane region" description="Helical" evidence="2">
    <location>
        <begin position="52"/>
        <end position="77"/>
    </location>
</feature>
<dbReference type="InterPro" id="IPR002550">
    <property type="entry name" value="CNNM"/>
</dbReference>
<keyword evidence="1 2" id="KW-0472">Membrane</keyword>
<dbReference type="SUPFAM" id="SSF54631">
    <property type="entry name" value="CBS-domain pair"/>
    <property type="match status" value="1"/>
</dbReference>
<evidence type="ECO:0000313" key="5">
    <source>
        <dbReference type="Proteomes" id="UP001596011"/>
    </source>
</evidence>
<feature type="transmembrane region" description="Helical" evidence="2">
    <location>
        <begin position="97"/>
        <end position="119"/>
    </location>
</feature>
<dbReference type="PANTHER" id="PTHR43099:SF5">
    <property type="entry name" value="HLYC_CORC FAMILY TRANSPORTER"/>
    <property type="match status" value="1"/>
</dbReference>
<sequence>MSNPWVVVAATVVIIALSAFFVAVEFALLAAKRHRLEDAAPTSRSARAALRSASELTLLLAGSQLGITVCTLALGAITKPAVHHWLTPVFETWGAPFWAADVAGFVLALIIVTFLHLVVGEMAPKSWAIAHPEASATMLALPMRAFMVVTRPVLVALNGAANWCLRRLGVEPADQVASGQGPEDLRHLVEHSVSVGALSIAYSDQLSGALDLRRLTVEDLLADRAAPSAVGHGATAAEVQEVSRVSGHLRILVQGASGRPDGVVHVRDTLLMPDAAPVADVTRPVFELAADVPLHTALTTMRETGNHLAVVPRPDADGPDGPAADYGVVTLADVLRRLLPRTTSPRPA</sequence>
<evidence type="ECO:0000259" key="3">
    <source>
        <dbReference type="PROSITE" id="PS51846"/>
    </source>
</evidence>
<dbReference type="InterPro" id="IPR051676">
    <property type="entry name" value="UPF0053_domain"/>
</dbReference>
<accession>A0ABV9HHI3</accession>
<proteinExistence type="predicted"/>
<dbReference type="RefSeq" id="WP_377134827.1">
    <property type="nucleotide sequence ID" value="NZ_JBHSFI010000003.1"/>
</dbReference>
<dbReference type="InterPro" id="IPR046342">
    <property type="entry name" value="CBS_dom_sf"/>
</dbReference>
<organism evidence="4 5">
    <name type="scientific">Promicromonospora alba</name>
    <dbReference type="NCBI Taxonomy" id="1616110"/>
    <lineage>
        <taxon>Bacteria</taxon>
        <taxon>Bacillati</taxon>
        <taxon>Actinomycetota</taxon>
        <taxon>Actinomycetes</taxon>
        <taxon>Micrococcales</taxon>
        <taxon>Promicromonosporaceae</taxon>
        <taxon>Promicromonospora</taxon>
    </lineage>
</organism>
<gene>
    <name evidence="4" type="ORF">ACFO6V_10130</name>
</gene>
<keyword evidence="5" id="KW-1185">Reference proteome</keyword>
<keyword evidence="1 2" id="KW-0812">Transmembrane</keyword>
<comment type="caution">
    <text evidence="4">The sequence shown here is derived from an EMBL/GenBank/DDBJ whole genome shotgun (WGS) entry which is preliminary data.</text>
</comment>
<feature type="domain" description="CNNM transmembrane" evidence="3">
    <location>
        <begin position="1"/>
        <end position="202"/>
    </location>
</feature>
<dbReference type="Proteomes" id="UP001596011">
    <property type="component" value="Unassembled WGS sequence"/>
</dbReference>
<reference evidence="5" key="1">
    <citation type="journal article" date="2019" name="Int. J. Syst. Evol. Microbiol.">
        <title>The Global Catalogue of Microorganisms (GCM) 10K type strain sequencing project: providing services to taxonomists for standard genome sequencing and annotation.</title>
        <authorList>
            <consortium name="The Broad Institute Genomics Platform"/>
            <consortium name="The Broad Institute Genome Sequencing Center for Infectious Disease"/>
            <person name="Wu L."/>
            <person name="Ma J."/>
        </authorList>
    </citation>
    <scope>NUCLEOTIDE SEQUENCE [LARGE SCALE GENOMIC DNA]</scope>
    <source>
        <strain evidence="5">CCUG 42722</strain>
    </source>
</reference>
<dbReference type="Gene3D" id="3.10.580.10">
    <property type="entry name" value="CBS-domain"/>
    <property type="match status" value="1"/>
</dbReference>
<dbReference type="PANTHER" id="PTHR43099">
    <property type="entry name" value="UPF0053 PROTEIN YRKA"/>
    <property type="match status" value="1"/>
</dbReference>
<keyword evidence="1 2" id="KW-1133">Transmembrane helix</keyword>
<dbReference type="Pfam" id="PF01595">
    <property type="entry name" value="CNNM"/>
    <property type="match status" value="1"/>
</dbReference>
<evidence type="ECO:0000313" key="4">
    <source>
        <dbReference type="EMBL" id="MFC4628591.1"/>
    </source>
</evidence>